<keyword evidence="9" id="KW-1185">Reference proteome</keyword>
<evidence type="ECO:0000256" key="7">
    <source>
        <dbReference type="RuleBase" id="RU003879"/>
    </source>
</evidence>
<evidence type="ECO:0000256" key="3">
    <source>
        <dbReference type="ARBA" id="ARBA00022475"/>
    </source>
</evidence>
<keyword evidence="6" id="KW-0472">Membrane</keyword>
<keyword evidence="5" id="KW-1133">Transmembrane helix</keyword>
<organism evidence="8 9">
    <name type="scientific">Chitinophaga lutea</name>
    <dbReference type="NCBI Taxonomy" id="2488634"/>
    <lineage>
        <taxon>Bacteria</taxon>
        <taxon>Pseudomonadati</taxon>
        <taxon>Bacteroidota</taxon>
        <taxon>Chitinophagia</taxon>
        <taxon>Chitinophagales</taxon>
        <taxon>Chitinophagaceae</taxon>
        <taxon>Chitinophaga</taxon>
    </lineage>
</organism>
<evidence type="ECO:0000256" key="6">
    <source>
        <dbReference type="ARBA" id="ARBA00023136"/>
    </source>
</evidence>
<evidence type="ECO:0000313" key="9">
    <source>
        <dbReference type="Proteomes" id="UP000278351"/>
    </source>
</evidence>
<proteinExistence type="inferred from homology"/>
<reference evidence="8 9" key="1">
    <citation type="submission" date="2018-11" db="EMBL/GenBank/DDBJ databases">
        <title>Chitinophaga lutea sp.nov., isolate from arsenic contaminated soil.</title>
        <authorList>
            <person name="Zong Y."/>
        </authorList>
    </citation>
    <scope>NUCLEOTIDE SEQUENCE [LARGE SCALE GENOMIC DNA]</scope>
    <source>
        <strain evidence="8 9">ZY74</strain>
    </source>
</reference>
<evidence type="ECO:0000256" key="5">
    <source>
        <dbReference type="ARBA" id="ARBA00022989"/>
    </source>
</evidence>
<dbReference type="PANTHER" id="PTHR30558">
    <property type="entry name" value="EXBD MEMBRANE COMPONENT OF PMF-DRIVEN MACROMOLECULE IMPORT SYSTEM"/>
    <property type="match status" value="1"/>
</dbReference>
<dbReference type="Proteomes" id="UP000278351">
    <property type="component" value="Unassembled WGS sequence"/>
</dbReference>
<keyword evidence="7" id="KW-0653">Protein transport</keyword>
<dbReference type="InterPro" id="IPR003400">
    <property type="entry name" value="ExbD"/>
</dbReference>
<dbReference type="AlphaFoldDB" id="A0A3N4PY34"/>
<dbReference type="GO" id="GO:0022857">
    <property type="term" value="F:transmembrane transporter activity"/>
    <property type="evidence" value="ECO:0007669"/>
    <property type="project" value="InterPro"/>
</dbReference>
<protein>
    <submittedName>
        <fullName evidence="8">Biopolymer transporter ExbD</fullName>
    </submittedName>
</protein>
<keyword evidence="3" id="KW-1003">Cell membrane</keyword>
<sequence>MPKVKMPRKSTNIDMTAMCDVAFLLLTFFMLATKFKPDEPVAVVTPSSINTQLLPDSDVILLTVAKDGRVFFSMDGQPKRRQLIEDLNTNFKLGLEKKEINNFIVGSSVGTDFKNLKQVLNMSADQRKSSNIEKGIPMDSANNELGIWIEYARAAQGAAGGGMSKLKYCIQADNDVPYPVIKKVLDTFKDKKIQKLNLVTNLEAKPAGSAAAIYEEQQQSQSKKK</sequence>
<keyword evidence="7" id="KW-0813">Transport</keyword>
<evidence type="ECO:0000256" key="4">
    <source>
        <dbReference type="ARBA" id="ARBA00022692"/>
    </source>
</evidence>
<comment type="subcellular location">
    <subcellularLocation>
        <location evidence="1">Cell membrane</location>
        <topology evidence="1">Single-pass membrane protein</topology>
    </subcellularLocation>
    <subcellularLocation>
        <location evidence="7">Cell membrane</location>
        <topology evidence="7">Single-pass type II membrane protein</topology>
    </subcellularLocation>
</comment>
<dbReference type="OrthoDB" id="9793581at2"/>
<comment type="caution">
    <text evidence="8">The sequence shown here is derived from an EMBL/GenBank/DDBJ whole genome shotgun (WGS) entry which is preliminary data.</text>
</comment>
<keyword evidence="4 7" id="KW-0812">Transmembrane</keyword>
<accession>A0A3N4PY34</accession>
<name>A0A3N4PY34_9BACT</name>
<dbReference type="RefSeq" id="WP_123845341.1">
    <property type="nucleotide sequence ID" value="NZ_RPDH01000001.1"/>
</dbReference>
<evidence type="ECO:0000313" key="8">
    <source>
        <dbReference type="EMBL" id="RPE12826.1"/>
    </source>
</evidence>
<comment type="similarity">
    <text evidence="2 7">Belongs to the ExbD/TolR family.</text>
</comment>
<dbReference type="GO" id="GO:0005886">
    <property type="term" value="C:plasma membrane"/>
    <property type="evidence" value="ECO:0007669"/>
    <property type="project" value="UniProtKB-SubCell"/>
</dbReference>
<evidence type="ECO:0000256" key="1">
    <source>
        <dbReference type="ARBA" id="ARBA00004162"/>
    </source>
</evidence>
<dbReference type="Pfam" id="PF02472">
    <property type="entry name" value="ExbD"/>
    <property type="match status" value="1"/>
</dbReference>
<gene>
    <name evidence="8" type="ORF">EGT74_04585</name>
</gene>
<evidence type="ECO:0000256" key="2">
    <source>
        <dbReference type="ARBA" id="ARBA00005811"/>
    </source>
</evidence>
<dbReference type="PANTHER" id="PTHR30558:SF3">
    <property type="entry name" value="BIOPOLYMER TRANSPORT PROTEIN EXBD-RELATED"/>
    <property type="match status" value="1"/>
</dbReference>
<dbReference type="GO" id="GO:0015031">
    <property type="term" value="P:protein transport"/>
    <property type="evidence" value="ECO:0007669"/>
    <property type="project" value="UniProtKB-KW"/>
</dbReference>
<dbReference type="EMBL" id="RPDH01000001">
    <property type="protein sequence ID" value="RPE12826.1"/>
    <property type="molecule type" value="Genomic_DNA"/>
</dbReference>